<protein>
    <submittedName>
        <fullName evidence="2">Uncharacterized protein</fullName>
    </submittedName>
</protein>
<name>A0A4Y2L690_ARAVE</name>
<feature type="region of interest" description="Disordered" evidence="1">
    <location>
        <begin position="1"/>
        <end position="21"/>
    </location>
</feature>
<proteinExistence type="predicted"/>
<keyword evidence="3" id="KW-1185">Reference proteome</keyword>
<comment type="caution">
    <text evidence="2">The sequence shown here is derived from an EMBL/GenBank/DDBJ whole genome shotgun (WGS) entry which is preliminary data.</text>
</comment>
<evidence type="ECO:0000313" key="2">
    <source>
        <dbReference type="EMBL" id="GBN09116.1"/>
    </source>
</evidence>
<evidence type="ECO:0000256" key="1">
    <source>
        <dbReference type="SAM" id="MobiDB-lite"/>
    </source>
</evidence>
<reference evidence="2 3" key="1">
    <citation type="journal article" date="2019" name="Sci. Rep.">
        <title>Orb-weaving spider Araneus ventricosus genome elucidates the spidroin gene catalogue.</title>
        <authorList>
            <person name="Kono N."/>
            <person name="Nakamura H."/>
            <person name="Ohtoshi R."/>
            <person name="Moran D.A.P."/>
            <person name="Shinohara A."/>
            <person name="Yoshida Y."/>
            <person name="Fujiwara M."/>
            <person name="Mori M."/>
            <person name="Tomita M."/>
            <person name="Arakawa K."/>
        </authorList>
    </citation>
    <scope>NUCLEOTIDE SEQUENCE [LARGE SCALE GENOMIC DNA]</scope>
</reference>
<dbReference type="Proteomes" id="UP000499080">
    <property type="component" value="Unassembled WGS sequence"/>
</dbReference>
<organism evidence="2 3">
    <name type="scientific">Araneus ventricosus</name>
    <name type="common">Orbweaver spider</name>
    <name type="synonym">Epeira ventricosa</name>
    <dbReference type="NCBI Taxonomy" id="182803"/>
    <lineage>
        <taxon>Eukaryota</taxon>
        <taxon>Metazoa</taxon>
        <taxon>Ecdysozoa</taxon>
        <taxon>Arthropoda</taxon>
        <taxon>Chelicerata</taxon>
        <taxon>Arachnida</taxon>
        <taxon>Araneae</taxon>
        <taxon>Araneomorphae</taxon>
        <taxon>Entelegynae</taxon>
        <taxon>Araneoidea</taxon>
        <taxon>Araneidae</taxon>
        <taxon>Araneus</taxon>
    </lineage>
</organism>
<accession>A0A4Y2L690</accession>
<evidence type="ECO:0000313" key="3">
    <source>
        <dbReference type="Proteomes" id="UP000499080"/>
    </source>
</evidence>
<feature type="compositionally biased region" description="Polar residues" evidence="1">
    <location>
        <begin position="68"/>
        <end position="81"/>
    </location>
</feature>
<feature type="compositionally biased region" description="Basic and acidic residues" evidence="1">
    <location>
        <begin position="88"/>
        <end position="97"/>
    </location>
</feature>
<gene>
    <name evidence="2" type="ORF">AVEN_219251_1</name>
</gene>
<dbReference type="EMBL" id="BGPR01005321">
    <property type="protein sequence ID" value="GBN09116.1"/>
    <property type="molecule type" value="Genomic_DNA"/>
</dbReference>
<dbReference type="AlphaFoldDB" id="A0A4Y2L690"/>
<feature type="region of interest" description="Disordered" evidence="1">
    <location>
        <begin position="64"/>
        <end position="97"/>
    </location>
</feature>
<sequence length="97" mass="10580">MIRKESRLASQCVGPASNTVPRNPSRLSAALLARNSTANAFSSHRPSAAPLTGSASKALLEKDKRTTQTRNNSHHVQNWDNAATERVIPQEHILDKP</sequence>